<keyword evidence="3" id="KW-1185">Reference proteome</keyword>
<feature type="region of interest" description="Disordered" evidence="1">
    <location>
        <begin position="437"/>
        <end position="456"/>
    </location>
</feature>
<sequence length="456" mass="48840">MAYPAIFIIGHEAAGQETGEINYDQVEAAVQSAIGHMSQIYFEAMSEVNKIFMDDLGDLSFAAYDRNERIELVMGAAPTLAQLLAVMCCNPYCRFEERFLGRIFADPETIDNLIKECPNLDMEIPPAELADGELADAESANEELANATADDELAVESIEIADSKSAVGQISAAEDGNIKQEVIVIDSDSDDDDNDNDPGVISIFDPESVTAAMAAAVKEGMDGVGDDLKKYIDAKFNNIATLITDYNKDVRGLSDKVAGLEQKVAGLEKTQQNSRTVGSGARSPSEQYHSMSPQPIRNPKPSLKRARSDGRANEAPVAKKRSVTCSDDLAKEAPVTKRRPVATMSPQPTGNDRPSPKRARSDYSPAKEVPVAKKRSVTGSDDLAKGAPATKKRFINVSEDLAKKAPAAKKQLVLAPAEVAGADPALAADAAIHGEAATAEPDEMGGAEEHRSYWDI</sequence>
<feature type="region of interest" description="Disordered" evidence="1">
    <location>
        <begin position="268"/>
        <end position="385"/>
    </location>
</feature>
<evidence type="ECO:0000313" key="3">
    <source>
        <dbReference type="Proteomes" id="UP001172102"/>
    </source>
</evidence>
<protein>
    <submittedName>
        <fullName evidence="2">Uncharacterized protein</fullName>
    </submittedName>
</protein>
<dbReference type="AlphaFoldDB" id="A0AA40A7Z0"/>
<name>A0AA40A7Z0_9PEZI</name>
<evidence type="ECO:0000313" key="2">
    <source>
        <dbReference type="EMBL" id="KAK0710830.1"/>
    </source>
</evidence>
<dbReference type="EMBL" id="JAUKUA010000005">
    <property type="protein sequence ID" value="KAK0710830.1"/>
    <property type="molecule type" value="Genomic_DNA"/>
</dbReference>
<accession>A0AA40A7Z0</accession>
<reference evidence="2" key="1">
    <citation type="submission" date="2023-06" db="EMBL/GenBank/DDBJ databases">
        <title>Genome-scale phylogeny and comparative genomics of the fungal order Sordariales.</title>
        <authorList>
            <consortium name="Lawrence Berkeley National Laboratory"/>
            <person name="Hensen N."/>
            <person name="Bonometti L."/>
            <person name="Westerberg I."/>
            <person name="Brannstrom I.O."/>
            <person name="Guillou S."/>
            <person name="Cros-Aarteil S."/>
            <person name="Calhoun S."/>
            <person name="Haridas S."/>
            <person name="Kuo A."/>
            <person name="Mondo S."/>
            <person name="Pangilinan J."/>
            <person name="Riley R."/>
            <person name="Labutti K."/>
            <person name="Andreopoulos B."/>
            <person name="Lipzen A."/>
            <person name="Chen C."/>
            <person name="Yanf M."/>
            <person name="Daum C."/>
            <person name="Ng V."/>
            <person name="Clum A."/>
            <person name="Steindorff A."/>
            <person name="Ohm R."/>
            <person name="Martin F."/>
            <person name="Silar P."/>
            <person name="Natvig D."/>
            <person name="Lalanne C."/>
            <person name="Gautier V."/>
            <person name="Ament-Velasquez S.L."/>
            <person name="Kruys A."/>
            <person name="Hutchinson M.I."/>
            <person name="Powell A.J."/>
            <person name="Barry K."/>
            <person name="Miller A.N."/>
            <person name="Grigoriev I.V."/>
            <person name="Debuchy R."/>
            <person name="Gladieux P."/>
            <person name="Thoren M.H."/>
            <person name="Johannesson H."/>
        </authorList>
    </citation>
    <scope>NUCLEOTIDE SEQUENCE</scope>
    <source>
        <strain evidence="2">SMH4607-1</strain>
    </source>
</reference>
<comment type="caution">
    <text evidence="2">The sequence shown here is derived from an EMBL/GenBank/DDBJ whole genome shotgun (WGS) entry which is preliminary data.</text>
</comment>
<organism evidence="2 3">
    <name type="scientific">Lasiosphaeris hirsuta</name>
    <dbReference type="NCBI Taxonomy" id="260670"/>
    <lineage>
        <taxon>Eukaryota</taxon>
        <taxon>Fungi</taxon>
        <taxon>Dikarya</taxon>
        <taxon>Ascomycota</taxon>
        <taxon>Pezizomycotina</taxon>
        <taxon>Sordariomycetes</taxon>
        <taxon>Sordariomycetidae</taxon>
        <taxon>Sordariales</taxon>
        <taxon>Lasiosphaeriaceae</taxon>
        <taxon>Lasiosphaeris</taxon>
    </lineage>
</organism>
<feature type="compositionally biased region" description="Basic and acidic residues" evidence="1">
    <location>
        <begin position="447"/>
        <end position="456"/>
    </location>
</feature>
<feature type="compositionally biased region" description="Polar residues" evidence="1">
    <location>
        <begin position="269"/>
        <end position="295"/>
    </location>
</feature>
<gene>
    <name evidence="2" type="ORF">B0H67DRAFT_667786</name>
</gene>
<proteinExistence type="predicted"/>
<evidence type="ECO:0000256" key="1">
    <source>
        <dbReference type="SAM" id="MobiDB-lite"/>
    </source>
</evidence>
<dbReference type="Proteomes" id="UP001172102">
    <property type="component" value="Unassembled WGS sequence"/>
</dbReference>